<reference evidence="2 3" key="1">
    <citation type="submission" date="2024-04" db="EMBL/GenBank/DDBJ databases">
        <title>Tritrichomonas musculus Genome.</title>
        <authorList>
            <person name="Alves-Ferreira E."/>
            <person name="Grigg M."/>
            <person name="Lorenzi H."/>
            <person name="Galac M."/>
        </authorList>
    </citation>
    <scope>NUCLEOTIDE SEQUENCE [LARGE SCALE GENOMIC DNA]</scope>
    <source>
        <strain evidence="2 3">EAF2021</strain>
    </source>
</reference>
<name>A0ABR2GN67_9EUKA</name>
<accession>A0ABR2GN67</accession>
<sequence length="349" mass="39688">MTSKRSLRKFKPKISPADDNPQTNSSNLPPLNTDKRNFIIDGNHNLQINIKEVKTSSDIIKYLRNEFPRHNVTGFQYNGRNYDIDNDDDVSSFFEISKSYDISLIYTPKPPNTSSSSSSRPSSKNDISSSSNSTNNTNATKLEYPSLGPINIFIESTQTTLAFIDYTKSMSSLFCGIKRTEIATNIINKVKLSFCDYQIRDPFLFYGNEFQGLNKNLINQPELFKNTNSTIFDTINQAVRYFEENPAQQYKRIFFVSDCESDTKEADVIQICNNLLKNNIILDAILLNDKPKKKPTSLLTSVCSMSHITGGIFLIPQKIEDAYSFTELEMLIDLSTRPFSHLTHKMHIG</sequence>
<feature type="region of interest" description="Disordered" evidence="1">
    <location>
        <begin position="1"/>
        <end position="34"/>
    </location>
</feature>
<dbReference type="EMBL" id="JAPFFF010000183">
    <property type="protein sequence ID" value="KAK8835344.1"/>
    <property type="molecule type" value="Genomic_DNA"/>
</dbReference>
<feature type="compositionally biased region" description="Polar residues" evidence="1">
    <location>
        <begin position="20"/>
        <end position="30"/>
    </location>
</feature>
<feature type="compositionally biased region" description="Basic residues" evidence="1">
    <location>
        <begin position="1"/>
        <end position="12"/>
    </location>
</feature>
<protein>
    <recommendedName>
        <fullName evidence="4">VWFA domain-containing protein</fullName>
    </recommendedName>
</protein>
<dbReference type="Proteomes" id="UP001470230">
    <property type="component" value="Unassembled WGS sequence"/>
</dbReference>
<feature type="region of interest" description="Disordered" evidence="1">
    <location>
        <begin position="110"/>
        <end position="140"/>
    </location>
</feature>
<evidence type="ECO:0008006" key="4">
    <source>
        <dbReference type="Google" id="ProtNLM"/>
    </source>
</evidence>
<evidence type="ECO:0000256" key="1">
    <source>
        <dbReference type="SAM" id="MobiDB-lite"/>
    </source>
</evidence>
<gene>
    <name evidence="2" type="ORF">M9Y10_013502</name>
</gene>
<evidence type="ECO:0000313" key="3">
    <source>
        <dbReference type="Proteomes" id="UP001470230"/>
    </source>
</evidence>
<dbReference type="InterPro" id="IPR036465">
    <property type="entry name" value="vWFA_dom_sf"/>
</dbReference>
<organism evidence="2 3">
    <name type="scientific">Tritrichomonas musculus</name>
    <dbReference type="NCBI Taxonomy" id="1915356"/>
    <lineage>
        <taxon>Eukaryota</taxon>
        <taxon>Metamonada</taxon>
        <taxon>Parabasalia</taxon>
        <taxon>Tritrichomonadida</taxon>
        <taxon>Tritrichomonadidae</taxon>
        <taxon>Tritrichomonas</taxon>
    </lineage>
</organism>
<feature type="compositionally biased region" description="Low complexity" evidence="1">
    <location>
        <begin position="112"/>
        <end position="138"/>
    </location>
</feature>
<proteinExistence type="predicted"/>
<evidence type="ECO:0000313" key="2">
    <source>
        <dbReference type="EMBL" id="KAK8835344.1"/>
    </source>
</evidence>
<keyword evidence="3" id="KW-1185">Reference proteome</keyword>
<dbReference type="SUPFAM" id="SSF53300">
    <property type="entry name" value="vWA-like"/>
    <property type="match status" value="1"/>
</dbReference>
<feature type="non-terminal residue" evidence="2">
    <location>
        <position position="349"/>
    </location>
</feature>
<comment type="caution">
    <text evidence="2">The sequence shown here is derived from an EMBL/GenBank/DDBJ whole genome shotgun (WGS) entry which is preliminary data.</text>
</comment>